<evidence type="ECO:0000313" key="13">
    <source>
        <dbReference type="Proteomes" id="UP000032142"/>
    </source>
</evidence>
<dbReference type="GO" id="GO:0006888">
    <property type="term" value="P:endoplasmic reticulum to Golgi vesicle-mediated transport"/>
    <property type="evidence" value="ECO:0007669"/>
    <property type="project" value="TreeGrafter"/>
</dbReference>
<evidence type="ECO:0000259" key="10">
    <source>
        <dbReference type="Pfam" id="PF04871"/>
    </source>
</evidence>
<feature type="domain" description="Vesicle tethering protein Uso1/P115-like head" evidence="9">
    <location>
        <begin position="371"/>
        <end position="681"/>
    </location>
</feature>
<reference evidence="13" key="1">
    <citation type="submission" date="2014-09" db="EMBL/GenBank/DDBJ databases">
        <authorList>
            <person name="Mudge J."/>
            <person name="Ramaraj T."/>
            <person name="Lindquist I.E."/>
            <person name="Bharti A.K."/>
            <person name="Sundararajan A."/>
            <person name="Cameron C.T."/>
            <person name="Woodward J.E."/>
            <person name="May G.D."/>
            <person name="Brubaker C."/>
            <person name="Broadhvest J."/>
            <person name="Wilkins T.A."/>
        </authorList>
    </citation>
    <scope>NUCLEOTIDE SEQUENCE</scope>
    <source>
        <strain evidence="13">cv. AKA8401</strain>
    </source>
</reference>
<feature type="coiled-coil region" evidence="6">
    <location>
        <begin position="762"/>
        <end position="824"/>
    </location>
</feature>
<dbReference type="InterPro" id="IPR016024">
    <property type="entry name" value="ARM-type_fold"/>
</dbReference>
<dbReference type="InterPro" id="IPR014780">
    <property type="entry name" value="tRNA_psdUridine_synth_TruB"/>
</dbReference>
<evidence type="ECO:0000256" key="5">
    <source>
        <dbReference type="ARBA" id="ARBA00023054"/>
    </source>
</evidence>
<dbReference type="GO" id="GO:0000139">
    <property type="term" value="C:Golgi membrane"/>
    <property type="evidence" value="ECO:0007669"/>
    <property type="project" value="InterPro"/>
</dbReference>
<dbReference type="GO" id="GO:0001522">
    <property type="term" value="P:pseudouridine synthesis"/>
    <property type="evidence" value="ECO:0007669"/>
    <property type="project" value="InterPro"/>
</dbReference>
<dbReference type="InterPro" id="IPR002501">
    <property type="entry name" value="PsdUridine_synth_N"/>
</dbReference>
<dbReference type="CDD" id="cd02573">
    <property type="entry name" value="PseudoU_synth_EcTruB"/>
    <property type="match status" value="1"/>
</dbReference>
<dbReference type="Pfam" id="PF04871">
    <property type="entry name" value="Uso1_p115_C"/>
    <property type="match status" value="1"/>
</dbReference>
<dbReference type="NCBIfam" id="TIGR00431">
    <property type="entry name" value="TruB"/>
    <property type="match status" value="1"/>
</dbReference>
<evidence type="ECO:0000259" key="8">
    <source>
        <dbReference type="Pfam" id="PF01509"/>
    </source>
</evidence>
<dbReference type="SUPFAM" id="SSF55120">
    <property type="entry name" value="Pseudouridine synthase"/>
    <property type="match status" value="1"/>
</dbReference>
<evidence type="ECO:0000256" key="4">
    <source>
        <dbReference type="ARBA" id="ARBA00023034"/>
    </source>
</evidence>
<dbReference type="InterPro" id="IPR006953">
    <property type="entry name" value="Vesicle_Uso1_P115_head"/>
</dbReference>
<accession>A0A0B0PB13</accession>
<dbReference type="Gene3D" id="3.30.2350.10">
    <property type="entry name" value="Pseudouridine synthase"/>
    <property type="match status" value="1"/>
</dbReference>
<comment type="similarity">
    <text evidence="2">Belongs to the pseudouridine synthase TruB family.</text>
</comment>
<comment type="subcellular location">
    <subcellularLocation>
        <location evidence="1">Golgi apparatus</location>
    </subcellularLocation>
</comment>
<dbReference type="Pfam" id="PF04869">
    <property type="entry name" value="Uso1_p115_head"/>
    <property type="match status" value="1"/>
</dbReference>
<organism evidence="12 13">
    <name type="scientific">Gossypium arboreum</name>
    <name type="common">Tree cotton</name>
    <name type="synonym">Gossypium nanking</name>
    <dbReference type="NCBI Taxonomy" id="29729"/>
    <lineage>
        <taxon>Eukaryota</taxon>
        <taxon>Viridiplantae</taxon>
        <taxon>Streptophyta</taxon>
        <taxon>Embryophyta</taxon>
        <taxon>Tracheophyta</taxon>
        <taxon>Spermatophyta</taxon>
        <taxon>Magnoliopsida</taxon>
        <taxon>eudicotyledons</taxon>
        <taxon>Gunneridae</taxon>
        <taxon>Pentapetalae</taxon>
        <taxon>rosids</taxon>
        <taxon>malvids</taxon>
        <taxon>Malvales</taxon>
        <taxon>Malvaceae</taxon>
        <taxon>Malvoideae</taxon>
        <taxon>Gossypium</taxon>
    </lineage>
</organism>
<dbReference type="GO" id="GO:0048211">
    <property type="term" value="P:Golgi vesicle docking"/>
    <property type="evidence" value="ECO:0007669"/>
    <property type="project" value="TreeGrafter"/>
</dbReference>
<evidence type="ECO:0000256" key="1">
    <source>
        <dbReference type="ARBA" id="ARBA00004555"/>
    </source>
</evidence>
<feature type="region of interest" description="Disordered" evidence="7">
    <location>
        <begin position="938"/>
        <end position="970"/>
    </location>
</feature>
<sequence>MDLASRYKGVVGFVFGNENSNSSEDSYVERLLDRISNGVLAEDRRHAIAELQTIVAESRAGQLAFGAMGFPVLMGVLKEERDDVEMVRGALETLVSALTPIDHAKGPTNEVQPALMNTDLLSRESESISLLLSLLSEEDFYVRYYTLQILTALLTNSPNRLQEAILSIPRGITRLMDMLMDREVIRNEALLLLTYLTREAEEIQKIVVFEGAFEKIFSIMKEEGGSDGGVVVQDCLELLNNLLRSNASNQVLLRETIGFDPLISILKLRGSSYSFTQQKTINLLSALETINLLMMGGSEADPQKDSNKITNKTVLAQKKLLDHLLMLGVESQWAPIALRCSALRCIGDLVAGHSKNLDALSSKVLGEERQVEPALNSILRIILRTSSMQEFIAADHVFKNFCEKNTDGQAMLASTLIPHPNSMTDASLEEDVNMSFGSMLLHGLALSESDGDLETCCRAASVITHILKDNSQCKEKVLQIELEAPMPSLGAPELLLHRIVRYLAVASSMKNKDGQPGYSYVQPIILKLLITWLADCPNAVQCFLDSRPHLTYLLELVSSTSSTVCVRGLAAVLLGECVIYNKSSENGKDGFTIADAISQKIGLTSYFLKFDEMQRSFIFSSVKPAQSHKPLTRSTTASMAEIEDDENDLTDQKNEDHPILTSVFDAQFVNFVKGLEVNIREKMVDVYSRPKSDVAVVPAELEQKGGESDKEYIKRLKAFVETQCSEIQKLLGRNATLAEDLARTGHSHPELMAGSGSDRVQIETLRRDLQEASQRVEMLKAEKAKIESEALMYQNLAGKLESDLKSLSDAYNSLEQTNIHLEKEAKTLKSGGTSTSPDIGAIKAEAREEAQKESEAELNDLLVCLGQEQSKVEKLSARLSELGEDVDKLLEATGSSRLLSSKSCIFTNKLIFSKQPFSSFFFSTTSTPYPLQYDMIINTPTQSQPTPTRRRLSKPDSPNSPEEEDPEKELGFDSWVQKKLTSEEEMDKSKRKYYKKRRKRMYGSDSEDDDKGKNEDGFVELKPKVVEFDRLHEREEELYFYDTFAYPWEKDKHYKMVYQLEKKFFPDQCFDKAFLEPGESNEKIKIKGKSKKTDDNNNKNNKVEDKGLVFFEEEENSGEDVKEKVIEKKVEEFFKCLKKVPNKETDDGEPYLVSRSTGLPPRWDGPYGTVILVNKPKAFVPSEVGMLPYLVLCSLQSDVSQRLGQGGRMDLIYRLWQAAPLSQSEKGHAGTLDPMATGLLIVCVGKATKLVERYQGMVKGYIGVFRLGEATSTWDADSPVIQREPWEHIKDEDIKKAAASFCGEIWQVPPMFSAIKVGGERMYEKARKGETVELSPRRISIFHFDIERSLEDRQNLIFRVTCSKGTYIRSLCADFGKALGSCAHLTALRRDSIGEYPAEDAWEFKELEEAITKGYF</sequence>
<feature type="domain" description="Pseudouridine synthase II N-terminal" evidence="8">
    <location>
        <begin position="1224"/>
        <end position="1368"/>
    </location>
</feature>
<dbReference type="Gene3D" id="1.25.10.10">
    <property type="entry name" value="Leucine-rich Repeat Variant"/>
    <property type="match status" value="1"/>
</dbReference>
<evidence type="ECO:0000259" key="9">
    <source>
        <dbReference type="Pfam" id="PF04869"/>
    </source>
</evidence>
<evidence type="ECO:0000313" key="12">
    <source>
        <dbReference type="EMBL" id="KHG21519.1"/>
    </source>
</evidence>
<dbReference type="Pfam" id="PF01509">
    <property type="entry name" value="TruB_N"/>
    <property type="match status" value="1"/>
</dbReference>
<dbReference type="InterPro" id="IPR011989">
    <property type="entry name" value="ARM-like"/>
</dbReference>
<dbReference type="FunFam" id="1.25.10.10:FF:000234">
    <property type="entry name" value="Golgin candidate 6"/>
    <property type="match status" value="1"/>
</dbReference>
<dbReference type="InterPro" id="IPR032819">
    <property type="entry name" value="TruB_C"/>
</dbReference>
<dbReference type="GO" id="GO:0005783">
    <property type="term" value="C:endoplasmic reticulum"/>
    <property type="evidence" value="ECO:0007669"/>
    <property type="project" value="TreeGrafter"/>
</dbReference>
<dbReference type="InterPro" id="IPR024095">
    <property type="entry name" value="Vesicle_P115"/>
</dbReference>
<dbReference type="GO" id="GO:0003723">
    <property type="term" value="F:RNA binding"/>
    <property type="evidence" value="ECO:0007669"/>
    <property type="project" value="InterPro"/>
</dbReference>
<dbReference type="EC" id="5.4.99.25" evidence="3"/>
<dbReference type="EMBL" id="KN418803">
    <property type="protein sequence ID" value="KHG21519.1"/>
    <property type="molecule type" value="Genomic_DNA"/>
</dbReference>
<evidence type="ECO:0000256" key="3">
    <source>
        <dbReference type="ARBA" id="ARBA00012787"/>
    </source>
</evidence>
<evidence type="ECO:0000256" key="2">
    <source>
        <dbReference type="ARBA" id="ARBA00008999"/>
    </source>
</evidence>
<proteinExistence type="inferred from homology"/>
<dbReference type="InterPro" id="IPR020103">
    <property type="entry name" value="PsdUridine_synth_cat_dom_sf"/>
</dbReference>
<dbReference type="GO" id="GO:0012507">
    <property type="term" value="C:ER to Golgi transport vesicle membrane"/>
    <property type="evidence" value="ECO:0007669"/>
    <property type="project" value="TreeGrafter"/>
</dbReference>
<dbReference type="GO" id="GO:0048280">
    <property type="term" value="P:vesicle fusion with Golgi apparatus"/>
    <property type="evidence" value="ECO:0007669"/>
    <property type="project" value="InterPro"/>
</dbReference>
<dbReference type="InterPro" id="IPR006955">
    <property type="entry name" value="Uso1_p115_C"/>
</dbReference>
<dbReference type="GO" id="GO:0160148">
    <property type="term" value="F:tRNA pseudouridine(55) synthase activity"/>
    <property type="evidence" value="ECO:0007669"/>
    <property type="project" value="UniProtKB-EC"/>
</dbReference>
<feature type="domain" description="tRNA pseudouridylate synthase B C-terminal" evidence="11">
    <location>
        <begin position="1369"/>
        <end position="1411"/>
    </location>
</feature>
<dbReference type="GO" id="GO:0005795">
    <property type="term" value="C:Golgi stack"/>
    <property type="evidence" value="ECO:0007669"/>
    <property type="project" value="TreeGrafter"/>
</dbReference>
<gene>
    <name evidence="12" type="ORF">F383_01074</name>
</gene>
<dbReference type="Proteomes" id="UP000032142">
    <property type="component" value="Unassembled WGS sequence"/>
</dbReference>
<dbReference type="HAMAP" id="MF_01080">
    <property type="entry name" value="TruB_bact"/>
    <property type="match status" value="1"/>
</dbReference>
<keyword evidence="13" id="KW-1185">Reference proteome</keyword>
<dbReference type="Pfam" id="PF16198">
    <property type="entry name" value="TruB_C_2"/>
    <property type="match status" value="1"/>
</dbReference>
<evidence type="ECO:0000256" key="6">
    <source>
        <dbReference type="SAM" id="Coils"/>
    </source>
</evidence>
<keyword evidence="5 6" id="KW-0175">Coiled coil</keyword>
<feature type="domain" description="Uso1/p115-like vesicle tethering protein C-terminal" evidence="10">
    <location>
        <begin position="782"/>
        <end position="886"/>
    </location>
</feature>
<feature type="coiled-coil region" evidence="6">
    <location>
        <begin position="865"/>
        <end position="892"/>
    </location>
</feature>
<dbReference type="PANTHER" id="PTHR10013:SF0">
    <property type="entry name" value="GENERAL VESICULAR TRANSPORT FACTOR P115"/>
    <property type="match status" value="1"/>
</dbReference>
<dbReference type="PANTHER" id="PTHR10013">
    <property type="entry name" value="GENERAL VESICULAR TRANSPORT FACTOR P115"/>
    <property type="match status" value="1"/>
</dbReference>
<dbReference type="GO" id="GO:0006886">
    <property type="term" value="P:intracellular protein transport"/>
    <property type="evidence" value="ECO:0007669"/>
    <property type="project" value="InterPro"/>
</dbReference>
<evidence type="ECO:0000259" key="11">
    <source>
        <dbReference type="Pfam" id="PF16198"/>
    </source>
</evidence>
<name>A0A0B0PB13_GOSAR</name>
<dbReference type="SUPFAM" id="SSF48371">
    <property type="entry name" value="ARM repeat"/>
    <property type="match status" value="1"/>
</dbReference>
<evidence type="ECO:0000256" key="7">
    <source>
        <dbReference type="SAM" id="MobiDB-lite"/>
    </source>
</evidence>
<keyword evidence="4" id="KW-0333">Golgi apparatus</keyword>
<protein>
    <recommendedName>
        <fullName evidence="3">tRNA pseudouridine(55) synthase</fullName>
        <ecNumber evidence="3">5.4.99.25</ecNumber>
    </recommendedName>
</protein>
<dbReference type="GO" id="GO:0008033">
    <property type="term" value="P:tRNA processing"/>
    <property type="evidence" value="ECO:0007669"/>
    <property type="project" value="UniProtKB-KW"/>
</dbReference>